<dbReference type="PANTHER" id="PTHR13393">
    <property type="entry name" value="SAM-DEPENDENT METHYLTRANSFERASE"/>
    <property type="match status" value="1"/>
</dbReference>
<dbReference type="PIRSF" id="PIRSF029038">
    <property type="entry name" value="Mtase_YbiN_prd"/>
    <property type="match status" value="1"/>
</dbReference>
<keyword evidence="4 6" id="KW-0808">Transferase</keyword>
<dbReference type="OrthoDB" id="1115728at2"/>
<dbReference type="EC" id="2.1.1.181" evidence="6"/>
<keyword evidence="3 6" id="KW-0489">Methyltransferase</keyword>
<evidence type="ECO:0000256" key="5">
    <source>
        <dbReference type="ARBA" id="ARBA00022691"/>
    </source>
</evidence>
<dbReference type="EMBL" id="QAOQ01000004">
    <property type="protein sequence ID" value="PTQ96578.1"/>
    <property type="molecule type" value="Genomic_DNA"/>
</dbReference>
<dbReference type="InterPro" id="IPR029063">
    <property type="entry name" value="SAM-dependent_MTases_sf"/>
</dbReference>
<dbReference type="PANTHER" id="PTHR13393:SF0">
    <property type="entry name" value="RNA N6-ADENOSINE-METHYLTRANSFERASE METTL16"/>
    <property type="match status" value="1"/>
</dbReference>
<dbReference type="GO" id="GO:0052907">
    <property type="term" value="F:23S rRNA (adenine(1618)-N(6))-methyltransferase activity"/>
    <property type="evidence" value="ECO:0007669"/>
    <property type="project" value="UniProtKB-EC"/>
</dbReference>
<evidence type="ECO:0000256" key="2">
    <source>
        <dbReference type="ARBA" id="ARBA00022552"/>
    </source>
</evidence>
<keyword evidence="2 6" id="KW-0698">rRNA processing</keyword>
<dbReference type="InterPro" id="IPR010286">
    <property type="entry name" value="METTL16/RlmF"/>
</dbReference>
<dbReference type="SUPFAM" id="SSF53335">
    <property type="entry name" value="S-adenosyl-L-methionine-dependent methyltransferases"/>
    <property type="match status" value="1"/>
</dbReference>
<dbReference type="NCBIfam" id="NF008725">
    <property type="entry name" value="PRK11727.1"/>
    <property type="match status" value="1"/>
</dbReference>
<feature type="region of interest" description="Disordered" evidence="7">
    <location>
        <begin position="1"/>
        <end position="20"/>
    </location>
</feature>
<comment type="subcellular location">
    <subcellularLocation>
        <location evidence="6">Cytoplasm</location>
    </subcellularLocation>
</comment>
<dbReference type="CDD" id="cd02440">
    <property type="entry name" value="AdoMet_MTases"/>
    <property type="match status" value="1"/>
</dbReference>
<evidence type="ECO:0000256" key="3">
    <source>
        <dbReference type="ARBA" id="ARBA00022603"/>
    </source>
</evidence>
<dbReference type="Gene3D" id="3.40.50.150">
    <property type="entry name" value="Vaccinia Virus protein VP39"/>
    <property type="match status" value="1"/>
</dbReference>
<comment type="similarity">
    <text evidence="6">Belongs to the methyltransferase superfamily. METTL16/RlmF family.</text>
</comment>
<dbReference type="RefSeq" id="WP_107828544.1">
    <property type="nucleotide sequence ID" value="NZ_CP160205.1"/>
</dbReference>
<accession>A0A2T5J927</accession>
<dbReference type="AlphaFoldDB" id="A0A2T5J927"/>
<gene>
    <name evidence="6" type="primary">rlmF</name>
    <name evidence="8" type="ORF">C8P68_10463</name>
</gene>
<evidence type="ECO:0000256" key="7">
    <source>
        <dbReference type="SAM" id="MobiDB-lite"/>
    </source>
</evidence>
<dbReference type="Proteomes" id="UP000244168">
    <property type="component" value="Unassembled WGS sequence"/>
</dbReference>
<evidence type="ECO:0000256" key="4">
    <source>
        <dbReference type="ARBA" id="ARBA00022679"/>
    </source>
</evidence>
<evidence type="ECO:0000313" key="8">
    <source>
        <dbReference type="EMBL" id="PTQ96578.1"/>
    </source>
</evidence>
<comment type="function">
    <text evidence="6">Specifically methylates the adenine in position 1618 of 23S rRNA.</text>
</comment>
<comment type="caution">
    <text evidence="8">The sequence shown here is derived from an EMBL/GenBank/DDBJ whole genome shotgun (WGS) entry which is preliminary data.</text>
</comment>
<sequence>MPSDQKPTSTEKENLHPRNMHRQGYDFKQLIKAMPALHRFVKRNEYDAESINFSDAEAVKMLNKSLLKQFYNVDGWDIPDGYLCPPIPGRADYIHYIADLLGENNGGNVPTGKNIRILDIGTGANCIYPVIGTSVYGWQFVGTDIDPIAITSAKKIVSANQHLRGQIKLRQQTNKHNIFKGIFLQDERFDATLCNPPFHGSAQEARLASVNKWNKLNEYGKPQTPLNFGGQKKELWYHGGEAAFIKLTIEQSVLFAKQCMWFTTLVSKKDTLPGVYHALKKAAALDVRTINMSQGQKISRMVAWTFLDEAERSEWTQTW</sequence>
<keyword evidence="1 6" id="KW-0963">Cytoplasm</keyword>
<comment type="catalytic activity">
    <reaction evidence="6">
        <text>adenosine(1618) in 23S rRNA + S-adenosyl-L-methionine = N(6)-methyladenosine(1618) in 23S rRNA + S-adenosyl-L-homocysteine + H(+)</text>
        <dbReference type="Rhea" id="RHEA:16497"/>
        <dbReference type="Rhea" id="RHEA-COMP:10229"/>
        <dbReference type="Rhea" id="RHEA-COMP:10231"/>
        <dbReference type="ChEBI" id="CHEBI:15378"/>
        <dbReference type="ChEBI" id="CHEBI:57856"/>
        <dbReference type="ChEBI" id="CHEBI:59789"/>
        <dbReference type="ChEBI" id="CHEBI:74411"/>
        <dbReference type="ChEBI" id="CHEBI:74449"/>
        <dbReference type="EC" id="2.1.1.181"/>
    </reaction>
</comment>
<proteinExistence type="inferred from homology"/>
<dbReference type="GO" id="GO:0005737">
    <property type="term" value="C:cytoplasm"/>
    <property type="evidence" value="ECO:0007669"/>
    <property type="project" value="UniProtKB-SubCell"/>
</dbReference>
<dbReference type="Pfam" id="PF05971">
    <property type="entry name" value="Methyltransf_10"/>
    <property type="match status" value="1"/>
</dbReference>
<evidence type="ECO:0000256" key="6">
    <source>
        <dbReference type="HAMAP-Rule" id="MF_01848"/>
    </source>
</evidence>
<reference evidence="8 9" key="1">
    <citation type="submission" date="2018-04" db="EMBL/GenBank/DDBJ databases">
        <title>Genomic Encyclopedia of Archaeal and Bacterial Type Strains, Phase II (KMG-II): from individual species to whole genera.</title>
        <authorList>
            <person name="Goeker M."/>
        </authorList>
    </citation>
    <scope>NUCLEOTIDE SEQUENCE [LARGE SCALE GENOMIC DNA]</scope>
    <source>
        <strain evidence="8 9">DSM 26809</strain>
    </source>
</reference>
<keyword evidence="9" id="KW-1185">Reference proteome</keyword>
<name>A0A2T5J927_9SPHI</name>
<evidence type="ECO:0000313" key="9">
    <source>
        <dbReference type="Proteomes" id="UP000244168"/>
    </source>
</evidence>
<evidence type="ECO:0000256" key="1">
    <source>
        <dbReference type="ARBA" id="ARBA00022490"/>
    </source>
</evidence>
<keyword evidence="5 6" id="KW-0949">S-adenosyl-L-methionine</keyword>
<dbReference type="HAMAP" id="MF_01848">
    <property type="entry name" value="23SrRNA_methyltr_F"/>
    <property type="match status" value="1"/>
</dbReference>
<organism evidence="8 9">
    <name type="scientific">Mucilaginibacter yixingensis</name>
    <dbReference type="NCBI Taxonomy" id="1295612"/>
    <lineage>
        <taxon>Bacteria</taxon>
        <taxon>Pseudomonadati</taxon>
        <taxon>Bacteroidota</taxon>
        <taxon>Sphingobacteriia</taxon>
        <taxon>Sphingobacteriales</taxon>
        <taxon>Sphingobacteriaceae</taxon>
        <taxon>Mucilaginibacter</taxon>
    </lineage>
</organism>
<protein>
    <recommendedName>
        <fullName evidence="6">Ribosomal RNA large subunit methyltransferase F</fullName>
        <ecNumber evidence="6">2.1.1.181</ecNumber>
    </recommendedName>
    <alternativeName>
        <fullName evidence="6">23S rRNA mA1618 methyltransferase</fullName>
    </alternativeName>
    <alternativeName>
        <fullName evidence="6">rRNA adenine N-6-methyltransferase</fullName>
    </alternativeName>
</protein>
<dbReference type="InterPro" id="IPR016909">
    <property type="entry name" value="rRNA_lsu_MeTfrase_F"/>
</dbReference>
<dbReference type="GO" id="GO:0070475">
    <property type="term" value="P:rRNA base methylation"/>
    <property type="evidence" value="ECO:0007669"/>
    <property type="project" value="TreeGrafter"/>
</dbReference>